<evidence type="ECO:0000313" key="3">
    <source>
        <dbReference type="Proteomes" id="UP000466514"/>
    </source>
</evidence>
<sequence>MQHAGVDQLLGEQPGQLVGQLTGSEIVLDGEPLFAPVHAESGGADGSAGRVRAVRTTAPGDLDTVTAPPAPRRRSERIEQGCLHIR</sequence>
<protein>
    <submittedName>
        <fullName evidence="2">Uncharacterized protein</fullName>
    </submittedName>
</protein>
<name>A0A7I7M874_9MYCO</name>
<proteinExistence type="predicted"/>
<dbReference type="AlphaFoldDB" id="A0A7I7M874"/>
<dbReference type="KEGG" id="mpsc:MPSYJ_14430"/>
<organism evidence="2 3">
    <name type="scientific">Mycolicibacterium psychrotolerans</name>
    <dbReference type="NCBI Taxonomy" id="216929"/>
    <lineage>
        <taxon>Bacteria</taxon>
        <taxon>Bacillati</taxon>
        <taxon>Actinomycetota</taxon>
        <taxon>Actinomycetes</taxon>
        <taxon>Mycobacteriales</taxon>
        <taxon>Mycobacteriaceae</taxon>
        <taxon>Mycolicibacterium</taxon>
    </lineage>
</organism>
<accession>A0A7I7M874</accession>
<reference evidence="2 3" key="1">
    <citation type="journal article" date="2019" name="Emerg. Microbes Infect.">
        <title>Comprehensive subspecies identification of 175 nontuberculous mycobacteria species based on 7547 genomic profiles.</title>
        <authorList>
            <person name="Matsumoto Y."/>
            <person name="Kinjo T."/>
            <person name="Motooka D."/>
            <person name="Nabeya D."/>
            <person name="Jung N."/>
            <person name="Uechi K."/>
            <person name="Horii T."/>
            <person name="Iida T."/>
            <person name="Fujita J."/>
            <person name="Nakamura S."/>
        </authorList>
    </citation>
    <scope>NUCLEOTIDE SEQUENCE [LARGE SCALE GENOMIC DNA]</scope>
    <source>
        <strain evidence="2 3">JCM 13323</strain>
    </source>
</reference>
<dbReference type="EMBL" id="AP022574">
    <property type="protein sequence ID" value="BBX67982.1"/>
    <property type="molecule type" value="Genomic_DNA"/>
</dbReference>
<gene>
    <name evidence="2" type="ORF">MPSYJ_14430</name>
</gene>
<keyword evidence="3" id="KW-1185">Reference proteome</keyword>
<evidence type="ECO:0000256" key="1">
    <source>
        <dbReference type="SAM" id="MobiDB-lite"/>
    </source>
</evidence>
<feature type="region of interest" description="Disordered" evidence="1">
    <location>
        <begin position="60"/>
        <end position="86"/>
    </location>
</feature>
<evidence type="ECO:0000313" key="2">
    <source>
        <dbReference type="EMBL" id="BBX67982.1"/>
    </source>
</evidence>
<dbReference type="Proteomes" id="UP000466514">
    <property type="component" value="Chromosome"/>
</dbReference>